<reference evidence="6" key="1">
    <citation type="submission" date="2020-11" db="EMBL/GenBank/DDBJ databases">
        <authorList>
            <person name="Tran Van P."/>
        </authorList>
    </citation>
    <scope>NUCLEOTIDE SEQUENCE</scope>
</reference>
<dbReference type="InterPro" id="IPR000719">
    <property type="entry name" value="Prot_kinase_dom"/>
</dbReference>
<dbReference type="InterPro" id="IPR011009">
    <property type="entry name" value="Kinase-like_dom_sf"/>
</dbReference>
<dbReference type="PROSITE" id="PS50011">
    <property type="entry name" value="PROTEIN_KINASE_DOM"/>
    <property type="match status" value="1"/>
</dbReference>
<gene>
    <name evidence="6" type="ORF">OSB1V03_LOCUS4122</name>
</gene>
<proteinExistence type="inferred from homology"/>
<dbReference type="EMBL" id="CAJPIZ010001808">
    <property type="protein sequence ID" value="CAG2104100.1"/>
    <property type="molecule type" value="Genomic_DNA"/>
</dbReference>
<keyword evidence="2" id="KW-0547">Nucleotide-binding</keyword>
<comment type="similarity">
    <text evidence="1">Belongs to the protein kinase superfamily. STE Ser/Thr protein kinase family. STE20 subfamily.</text>
</comment>
<keyword evidence="7" id="KW-1185">Reference proteome</keyword>
<dbReference type="PRINTS" id="PR01217">
    <property type="entry name" value="PRICHEXTENSN"/>
</dbReference>
<name>A0A7R9KI39_9ACAR</name>
<dbReference type="InterPro" id="IPR001245">
    <property type="entry name" value="Ser-Thr/Tyr_kinase_cat_dom"/>
</dbReference>
<dbReference type="PANTHER" id="PTHR48012">
    <property type="entry name" value="STERILE20-LIKE KINASE, ISOFORM B-RELATED"/>
    <property type="match status" value="1"/>
</dbReference>
<organism evidence="6">
    <name type="scientific">Medioppia subpectinata</name>
    <dbReference type="NCBI Taxonomy" id="1979941"/>
    <lineage>
        <taxon>Eukaryota</taxon>
        <taxon>Metazoa</taxon>
        <taxon>Ecdysozoa</taxon>
        <taxon>Arthropoda</taxon>
        <taxon>Chelicerata</taxon>
        <taxon>Arachnida</taxon>
        <taxon>Acari</taxon>
        <taxon>Acariformes</taxon>
        <taxon>Sarcoptiformes</taxon>
        <taxon>Oribatida</taxon>
        <taxon>Brachypylina</taxon>
        <taxon>Oppioidea</taxon>
        <taxon>Oppiidae</taxon>
        <taxon>Medioppia</taxon>
    </lineage>
</organism>
<feature type="region of interest" description="Disordered" evidence="4">
    <location>
        <begin position="111"/>
        <end position="138"/>
    </location>
</feature>
<dbReference type="OrthoDB" id="5985221at2759"/>
<protein>
    <recommendedName>
        <fullName evidence="5">Protein kinase domain-containing protein</fullName>
    </recommendedName>
</protein>
<dbReference type="GO" id="GO:0004674">
    <property type="term" value="F:protein serine/threonine kinase activity"/>
    <property type="evidence" value="ECO:0007669"/>
    <property type="project" value="TreeGrafter"/>
</dbReference>
<dbReference type="Gene3D" id="1.10.510.10">
    <property type="entry name" value="Transferase(Phosphotransferase) domain 1"/>
    <property type="match status" value="1"/>
</dbReference>
<evidence type="ECO:0000313" key="7">
    <source>
        <dbReference type="Proteomes" id="UP000759131"/>
    </source>
</evidence>
<evidence type="ECO:0000256" key="4">
    <source>
        <dbReference type="SAM" id="MobiDB-lite"/>
    </source>
</evidence>
<dbReference type="CDD" id="cd00180">
    <property type="entry name" value="PKc"/>
    <property type="match status" value="1"/>
</dbReference>
<keyword evidence="3" id="KW-0067">ATP-binding</keyword>
<feature type="domain" description="Protein kinase" evidence="5">
    <location>
        <begin position="638"/>
        <end position="1077"/>
    </location>
</feature>
<evidence type="ECO:0000256" key="3">
    <source>
        <dbReference type="ARBA" id="ARBA00022840"/>
    </source>
</evidence>
<dbReference type="EMBL" id="OC856383">
    <property type="protein sequence ID" value="CAD7623670.1"/>
    <property type="molecule type" value="Genomic_DNA"/>
</dbReference>
<evidence type="ECO:0000256" key="1">
    <source>
        <dbReference type="ARBA" id="ARBA00008874"/>
    </source>
</evidence>
<dbReference type="SUPFAM" id="SSF56112">
    <property type="entry name" value="Protein kinase-like (PK-like)"/>
    <property type="match status" value="1"/>
</dbReference>
<feature type="region of interest" description="Disordered" evidence="4">
    <location>
        <begin position="454"/>
        <end position="535"/>
    </location>
</feature>
<accession>A0A7R9KI39</accession>
<dbReference type="InterPro" id="IPR050629">
    <property type="entry name" value="STE20/SPS1-PAK"/>
</dbReference>
<dbReference type="GO" id="GO:0005737">
    <property type="term" value="C:cytoplasm"/>
    <property type="evidence" value="ECO:0007669"/>
    <property type="project" value="TreeGrafter"/>
</dbReference>
<evidence type="ECO:0000313" key="6">
    <source>
        <dbReference type="EMBL" id="CAD7623670.1"/>
    </source>
</evidence>
<feature type="compositionally biased region" description="Pro residues" evidence="4">
    <location>
        <begin position="485"/>
        <end position="508"/>
    </location>
</feature>
<dbReference type="GO" id="GO:0005524">
    <property type="term" value="F:ATP binding"/>
    <property type="evidence" value="ECO:0007669"/>
    <property type="project" value="UniProtKB-KW"/>
</dbReference>
<dbReference type="Pfam" id="PF07714">
    <property type="entry name" value="PK_Tyr_Ser-Thr"/>
    <property type="match status" value="1"/>
</dbReference>
<dbReference type="Proteomes" id="UP000759131">
    <property type="component" value="Unassembled WGS sequence"/>
</dbReference>
<sequence length="1311" mass="144088">MCLVKTHTDTDLQDMARRYGNQPQESSRDALARIMRTTPTPIPRFTPSRGPERYGRTFANLVEGMKSQDRLITPATDQSVAGVGGLPDPTHHWGCRWPPAPDTASVALDTAPQTAQRSANTAPQTGQRSANTAPQTGQRSAIIPVQPFLIVTLLANTTDRQLSRPTLANTGHVLLVSRAQQCGHVCQLYVPELIVRHRWRDEWPGKRPIGRVRADLFGWRCEWARHGFNSSRVCAVPMVRGRKLFPVAIGGQSFPVVNTIPNRISIGRLFAAELSLCRPACLVQRVRLDQPVARKGQTRPIRLSTGAAMSGHEYRPVRSHKGPVVAPITGPICRAHLCLLVLEQNLSALPVSQCVVSYRTVPPKRIHALNLVKTHTDTDLQDMTRRYGNQPQESSQDALARIMRTTPTTTPIPRFTPSRGPERYGRTFANLVEGMKSQDRLITPATDQSAAGVGNVSEYSYPTPPITGVAGGRRRRTPLPSHWLPNPPRGPPTPLPKPPRGPPTPLPKPVRGLPTPLPKPVRGLPTPLPKPARGPPEELALGGAVGGVPAVGEDYVPTGETPKLRESQKPWPQLRGRYEFAADTYQTARTGNTTSGELNVSSDEWPAGVLRRVPVAQLQAKTKRDLRKLKGKGFDVAYIAKQSLGRGAFGQVFSGDYTNQIEVTKRTEQGRYLSDVKSGDRFAAKYVQFPPTSEASDHLNYFIEKCVLKSLQHKNIVAYRVAINLGRKVILRSVSGDPSQDIVSCRRSFLVMECADQGTLKQFGVAGRLTDQLTVQFTRELCTAMAYMHGKGVSHGDVHAGNMLVFSAPGGGYSAKWSDFGLAVSRNVFARWGHELSPRVMFKCAKADAKYLQWVIQYMLNTCANNPVTTQCRMFSGQHNETTVNTQDMCSAQGSPAMAQPYVPTGRTSPARESQRPHRRLQSLFEMAPDDYRTSCTGDTASGEVNVSSDQWPGGRVGRVLARVVALTPAARLKRKTKRDLAKLRDRGFSVLYTNVGSLGAGMFGQVFAGVYTQQIEGIKCTKQGQYLRGCAAGPVFCSQYVQFTADTDPQQHLIHYIEKNVLKSLSHENIVAYKVAINLGKKVILCNPLGADIVSHMRMFLRRGPLSPGKAVPVRTDQSPATRPPADNAIYIGALEHINRLQRQYAEAPRGYEPTHALPDHTLSGEVHVSSGDEYSGWLGGVVPTRTSAAVLRRKTERDVAKLYDLGFDLRVDSAGQVGETGQVFVGVYTAQITDIQRTDQGKYLRHVRPGQPFAAKYAQLATDTEPYDYLCHVVEKAVMKALSHPNIMAYRVVINLGKRAILRNVSGTN</sequence>
<evidence type="ECO:0000256" key="2">
    <source>
        <dbReference type="ARBA" id="ARBA00022741"/>
    </source>
</evidence>
<evidence type="ECO:0000259" key="5">
    <source>
        <dbReference type="PROSITE" id="PS50011"/>
    </source>
</evidence>